<reference evidence="2" key="1">
    <citation type="journal article" date="2011" name="Proc. Natl. Acad. Sci. U.S.A.">
        <title>Genomic insights into the physiology and ecology of the marine filamentous cyanobacterium Lyngbya majuscula.</title>
        <authorList>
            <person name="Jones A.C."/>
            <person name="Monroe E.A."/>
            <person name="Podell S."/>
            <person name="Hess W.R."/>
            <person name="Klages S."/>
            <person name="Esquenazi E."/>
            <person name="Niessen S."/>
            <person name="Hoover H."/>
            <person name="Rothmann M."/>
            <person name="Lasken R.S."/>
            <person name="Yates J.R.III."/>
            <person name="Reinhardt R."/>
            <person name="Kube M."/>
            <person name="Burkart M.D."/>
            <person name="Allen E.E."/>
            <person name="Dorrestein P.C."/>
            <person name="Gerwick W.H."/>
            <person name="Gerwick L."/>
        </authorList>
    </citation>
    <scope>NUCLEOTIDE SEQUENCE [LARGE SCALE GENOMIC DNA]</scope>
    <source>
        <strain evidence="2">3L</strain>
    </source>
</reference>
<dbReference type="AlphaFoldDB" id="F4XRJ0"/>
<name>F4XRJ0_9CYAN</name>
<sequence>MQWVESVEIVVVEKTVAFTLWEV</sequence>
<organism evidence="1 2">
    <name type="scientific">Moorena producens 3L</name>
    <dbReference type="NCBI Taxonomy" id="489825"/>
    <lineage>
        <taxon>Bacteria</taxon>
        <taxon>Bacillati</taxon>
        <taxon>Cyanobacteriota</taxon>
        <taxon>Cyanophyceae</taxon>
        <taxon>Coleofasciculales</taxon>
        <taxon>Coleofasciculaceae</taxon>
        <taxon>Moorena</taxon>
    </lineage>
</organism>
<protein>
    <submittedName>
        <fullName evidence="1">Uncharacterized protein</fullName>
    </submittedName>
</protein>
<dbReference type="Proteomes" id="UP000003959">
    <property type="component" value="Unassembled WGS sequence"/>
</dbReference>
<keyword evidence="2" id="KW-1185">Reference proteome</keyword>
<dbReference type="EMBL" id="GL890902">
    <property type="protein sequence ID" value="EGJ32784.1"/>
    <property type="molecule type" value="Genomic_DNA"/>
</dbReference>
<accession>F4XRJ0</accession>
<proteinExistence type="predicted"/>
<dbReference type="HOGENOM" id="CLU_3422981_0_0_3"/>
<gene>
    <name evidence="1" type="ORF">LYNGBM3L_00980</name>
</gene>
<evidence type="ECO:0000313" key="1">
    <source>
        <dbReference type="EMBL" id="EGJ32784.1"/>
    </source>
</evidence>
<evidence type="ECO:0000313" key="2">
    <source>
        <dbReference type="Proteomes" id="UP000003959"/>
    </source>
</evidence>